<dbReference type="Proteomes" id="UP000245876">
    <property type="component" value="Unassembled WGS sequence"/>
</dbReference>
<evidence type="ECO:0000313" key="3">
    <source>
        <dbReference type="Proteomes" id="UP000245876"/>
    </source>
</evidence>
<feature type="transmembrane region" description="Helical" evidence="1">
    <location>
        <begin position="73"/>
        <end position="97"/>
    </location>
</feature>
<feature type="transmembrane region" description="Helical" evidence="1">
    <location>
        <begin position="20"/>
        <end position="53"/>
    </location>
</feature>
<evidence type="ECO:0000256" key="1">
    <source>
        <dbReference type="SAM" id="Phobius"/>
    </source>
</evidence>
<protein>
    <submittedName>
        <fullName evidence="2">Uncharacterized protein</fullName>
    </submittedName>
</protein>
<dbReference type="AlphaFoldDB" id="A0A2U2NC46"/>
<keyword evidence="1" id="KW-1133">Transmembrane helix</keyword>
<keyword evidence="1" id="KW-0812">Transmembrane</keyword>
<gene>
    <name evidence="2" type="ORF">DF196_02125</name>
</gene>
<proteinExistence type="predicted"/>
<comment type="caution">
    <text evidence="2">The sequence shown here is derived from an EMBL/GenBank/DDBJ whole genome shotgun (WGS) entry which is preliminary data.</text>
</comment>
<reference evidence="2 3" key="1">
    <citation type="journal article" date="2018" name="Int. J. Syst. Evol. Microbiol.">
        <title>Bifidobacterium callitrichidarum sp. nov. from the faeces of the emperor tamarin (Saguinus imperator).</title>
        <authorList>
            <person name="Modesto M."/>
            <person name="Michelini S."/>
            <person name="Sansosti M.C."/>
            <person name="De Filippo C."/>
            <person name="Cavalieri D."/>
            <person name="Qvirist L."/>
            <person name="Andlid T."/>
            <person name="Spiezio C."/>
            <person name="Sandri C."/>
            <person name="Pascarelli S."/>
            <person name="Sgorbati B."/>
            <person name="Mattarelli P."/>
        </authorList>
    </citation>
    <scope>NUCLEOTIDE SEQUENCE [LARGE SCALE GENOMIC DNA]</scope>
    <source>
        <strain evidence="2 3">TRI 5</strain>
    </source>
</reference>
<dbReference type="EMBL" id="QFFM01000003">
    <property type="protein sequence ID" value="PWG66721.1"/>
    <property type="molecule type" value="Genomic_DNA"/>
</dbReference>
<keyword evidence="1" id="KW-0472">Membrane</keyword>
<accession>A0A2U2NC46</accession>
<evidence type="ECO:0000313" key="2">
    <source>
        <dbReference type="EMBL" id="PWG66721.1"/>
    </source>
</evidence>
<organism evidence="2 3">
    <name type="scientific">Bifidobacterium callitrichidarum</name>
    <dbReference type="NCBI Taxonomy" id="2052941"/>
    <lineage>
        <taxon>Bacteria</taxon>
        <taxon>Bacillati</taxon>
        <taxon>Actinomycetota</taxon>
        <taxon>Actinomycetes</taxon>
        <taxon>Bifidobacteriales</taxon>
        <taxon>Bifidobacteriaceae</taxon>
        <taxon>Bifidobacterium</taxon>
    </lineage>
</organism>
<dbReference type="RefSeq" id="WP_109056290.1">
    <property type="nucleotide sequence ID" value="NZ_QFFM01000003.1"/>
</dbReference>
<keyword evidence="3" id="KW-1185">Reference proteome</keyword>
<sequence>MDTVLLAADSNLRQSYDKSIGYLFGTTAGQVVSSIMALIAVVLFVILIAAGICKMMGRQNKLTQEWFTDGKRVIGVILAIVVLLGPVALFPVFATFIDNLISGVSSFLQNYLGS</sequence>
<name>A0A2U2NC46_9BIFI</name>